<dbReference type="PANTHER" id="PTHR48092">
    <property type="entry name" value="KNIRPS-RELATED PROTEIN-RELATED"/>
    <property type="match status" value="1"/>
</dbReference>
<evidence type="ECO:0000256" key="5">
    <source>
        <dbReference type="ARBA" id="ARBA00023242"/>
    </source>
</evidence>
<dbReference type="GO" id="GO:0003677">
    <property type="term" value="F:DNA binding"/>
    <property type="evidence" value="ECO:0007669"/>
    <property type="project" value="UniProtKB-KW"/>
</dbReference>
<dbReference type="GO" id="GO:0042562">
    <property type="term" value="F:hormone binding"/>
    <property type="evidence" value="ECO:0007669"/>
    <property type="project" value="UniProtKB-ARBA"/>
</dbReference>
<dbReference type="Gene3D" id="1.10.565.10">
    <property type="entry name" value="Retinoid X Receptor"/>
    <property type="match status" value="1"/>
</dbReference>
<feature type="domain" description="NR LBD" evidence="7">
    <location>
        <begin position="70"/>
        <end position="146"/>
    </location>
</feature>
<evidence type="ECO:0000313" key="8">
    <source>
        <dbReference type="EMBL" id="ADF50067.1"/>
    </source>
</evidence>
<name>D5LTP7_CHAPF</name>
<keyword evidence="5" id="KW-0539">Nucleus</keyword>
<feature type="region of interest" description="Disordered" evidence="6">
    <location>
        <begin position="22"/>
        <end position="42"/>
    </location>
</feature>
<dbReference type="InterPro" id="IPR000536">
    <property type="entry name" value="Nucl_hrmn_rcpt_lig-bd"/>
</dbReference>
<dbReference type="GO" id="GO:0033993">
    <property type="term" value="P:response to lipid"/>
    <property type="evidence" value="ECO:0007669"/>
    <property type="project" value="UniProtKB-ARBA"/>
</dbReference>
<accession>D5LTP7</accession>
<keyword evidence="1" id="KW-0805">Transcription regulation</keyword>
<evidence type="ECO:0000256" key="6">
    <source>
        <dbReference type="SAM" id="MobiDB-lite"/>
    </source>
</evidence>
<feature type="non-terminal residue" evidence="8">
    <location>
        <position position="146"/>
    </location>
</feature>
<evidence type="ECO:0000256" key="2">
    <source>
        <dbReference type="ARBA" id="ARBA00023125"/>
    </source>
</evidence>
<dbReference type="InterPro" id="IPR035500">
    <property type="entry name" value="NHR-like_dom_sf"/>
</dbReference>
<keyword evidence="2" id="KW-0238">DNA-binding</keyword>
<dbReference type="PROSITE" id="PS51843">
    <property type="entry name" value="NR_LBD"/>
    <property type="match status" value="1"/>
</dbReference>
<proteinExistence type="evidence at transcript level"/>
<dbReference type="SUPFAM" id="SSF48508">
    <property type="entry name" value="Nuclear receptor ligand-binding domain"/>
    <property type="match status" value="1"/>
</dbReference>
<dbReference type="InterPro" id="IPR050200">
    <property type="entry name" value="Nuclear_hormone_rcpt_NR3"/>
</dbReference>
<keyword evidence="3" id="KW-0804">Transcription</keyword>
<evidence type="ECO:0000259" key="7">
    <source>
        <dbReference type="PROSITE" id="PS51843"/>
    </source>
</evidence>
<evidence type="ECO:0000256" key="1">
    <source>
        <dbReference type="ARBA" id="ARBA00023015"/>
    </source>
</evidence>
<sequence length="146" mass="17024">KCYEVGMSKYGVRNERCPFRGARHRRGGLQSRDSTGRGLGGVRVTSRAPRHLPVQAPLPQTDYAHHSWMSTEEFFSPIMEAEPPEIYLMEDLKKPFTEARMMMSLTTRAKKELVLMISWARTMRGLWQCDWLEMLVLLQCCWLEML</sequence>
<evidence type="ECO:0000256" key="3">
    <source>
        <dbReference type="ARBA" id="ARBA00023163"/>
    </source>
</evidence>
<organism evidence="8">
    <name type="scientific">Channa punctata</name>
    <name type="common">Spotted snakehead</name>
    <name type="synonym">Ophicephalus punctatus</name>
    <dbReference type="NCBI Taxonomy" id="304456"/>
    <lineage>
        <taxon>Eukaryota</taxon>
        <taxon>Metazoa</taxon>
        <taxon>Chordata</taxon>
        <taxon>Craniata</taxon>
        <taxon>Vertebrata</taxon>
        <taxon>Euteleostomi</taxon>
        <taxon>Actinopterygii</taxon>
        <taxon>Neopterygii</taxon>
        <taxon>Teleostei</taxon>
        <taxon>Neoteleostei</taxon>
        <taxon>Acanthomorphata</taxon>
        <taxon>Anabantaria</taxon>
        <taxon>Anabantiformes</taxon>
        <taxon>Channoidei</taxon>
        <taxon>Channidae</taxon>
        <taxon>Channa</taxon>
    </lineage>
</organism>
<feature type="non-terminal residue" evidence="8">
    <location>
        <position position="1"/>
    </location>
</feature>
<reference evidence="8" key="1">
    <citation type="submission" date="2010-03" db="EMBL/GenBank/DDBJ databases">
        <authorList>
            <person name="Rawat V.S."/>
            <person name="Pipil S."/>
            <person name="Sehgal N."/>
        </authorList>
    </citation>
    <scope>NUCLEOTIDE SEQUENCE</scope>
</reference>
<evidence type="ECO:0000256" key="4">
    <source>
        <dbReference type="ARBA" id="ARBA00023170"/>
    </source>
</evidence>
<dbReference type="EMBL" id="GU969585">
    <property type="protein sequence ID" value="ADF50067.1"/>
    <property type="molecule type" value="mRNA"/>
</dbReference>
<keyword evidence="4 8" id="KW-0675">Receptor</keyword>
<protein>
    <submittedName>
        <fullName evidence="8">Estrogen receptor beta</fullName>
    </submittedName>
</protein>
<dbReference type="AlphaFoldDB" id="D5LTP7"/>